<dbReference type="Proteomes" id="UP000603715">
    <property type="component" value="Unassembled WGS sequence"/>
</dbReference>
<dbReference type="RefSeq" id="WP_191178047.1">
    <property type="nucleotide sequence ID" value="NZ_JACXXP010000001.1"/>
</dbReference>
<gene>
    <name evidence="6" type="ORF">IEW27_02270</name>
    <name evidence="7" type="ORF">LNP80_19060</name>
</gene>
<dbReference type="EMBL" id="JAJJML010000001">
    <property type="protein sequence ID" value="MCC9036320.1"/>
    <property type="molecule type" value="Genomic_DNA"/>
</dbReference>
<comment type="similarity">
    <text evidence="1">Belongs to the Fmt family.</text>
</comment>
<dbReference type="EMBL" id="JACXXP010000001">
    <property type="protein sequence ID" value="MBD3903420.1"/>
    <property type="molecule type" value="Genomic_DNA"/>
</dbReference>
<dbReference type="InterPro" id="IPR044135">
    <property type="entry name" value="Met-tRNA-FMT_C"/>
</dbReference>
<dbReference type="InterPro" id="IPR011034">
    <property type="entry name" value="Formyl_transferase-like_C_sf"/>
</dbReference>
<dbReference type="SUPFAM" id="SSF50486">
    <property type="entry name" value="FMT C-terminal domain-like"/>
    <property type="match status" value="1"/>
</dbReference>
<reference evidence="7" key="1">
    <citation type="submission" date="2021-11" db="EMBL/GenBank/DDBJ databases">
        <title>Description of novel Chryseobacterium species.</title>
        <authorList>
            <person name="Saticioglu I.B."/>
            <person name="Ay H."/>
            <person name="Altun S."/>
            <person name="Duman M."/>
        </authorList>
    </citation>
    <scope>NUCLEOTIDE SEQUENCE</scope>
    <source>
        <strain evidence="7">C-39</strain>
    </source>
</reference>
<dbReference type="Pfam" id="PF00551">
    <property type="entry name" value="Formyl_trans_N"/>
    <property type="match status" value="1"/>
</dbReference>
<accession>A0A9Q3V0I9</accession>
<feature type="domain" description="Formyl transferase N-terminal" evidence="4">
    <location>
        <begin position="55"/>
        <end position="176"/>
    </location>
</feature>
<feature type="domain" description="Formyl transferase C-terminal" evidence="5">
    <location>
        <begin position="208"/>
        <end position="291"/>
    </location>
</feature>
<dbReference type="CDD" id="cd08704">
    <property type="entry name" value="Met_tRNA_FMT_C"/>
    <property type="match status" value="1"/>
</dbReference>
<dbReference type="PANTHER" id="PTHR11138:SF5">
    <property type="entry name" value="METHIONYL-TRNA FORMYLTRANSFERASE, MITOCHONDRIAL"/>
    <property type="match status" value="1"/>
</dbReference>
<reference evidence="6" key="3">
    <citation type="submission" date="2024-05" db="EMBL/GenBank/DDBJ databases">
        <title>Description of novel Chryseobacterium sp. strain C-2.</title>
        <authorList>
            <person name="Saticioglu I.B."/>
        </authorList>
    </citation>
    <scope>NUCLEOTIDE SEQUENCE</scope>
    <source>
        <strain evidence="6">C-2</strain>
    </source>
</reference>
<protein>
    <recommendedName>
        <fullName evidence="10">Methionyl-tRNA formyltransferase</fullName>
    </recommendedName>
</protein>
<dbReference type="InterPro" id="IPR005793">
    <property type="entry name" value="Formyl_trans_C"/>
</dbReference>
<evidence type="ECO:0000259" key="4">
    <source>
        <dbReference type="Pfam" id="PF00551"/>
    </source>
</evidence>
<keyword evidence="2" id="KW-0808">Transferase</keyword>
<evidence type="ECO:0000313" key="9">
    <source>
        <dbReference type="Proteomes" id="UP001107960"/>
    </source>
</evidence>
<sequence length="316" mass="35459">MFRIIMTTSRIAVLCNNRMAIPALQALSAQGRLCALGVPEENTDVIDFCLMLSKQSSIPLLIIKKESLSSQLEELMNKTNAEFIFTMTFPWKIPMEVLNKHPGKFYNFHYGLLPEMRGADPVFESIRSEAKETGITVHTIENKIDKGAIILKKILPLSIKMTHGVLCTNLSWLGANLLSELLILLKNNSKGTQQDEDNAKYFAKPAAADVCISWQRFDAQTIEALSRACNPWNKGAYTQWNGWNIRVVEATVINETSHQSDIPGTILSLDEDNGLIVKCNNETQLRLDIIYTDEGFMSGHKLFAFGMKKGSRFVNL</sequence>
<dbReference type="InterPro" id="IPR002376">
    <property type="entry name" value="Formyl_transf_N"/>
</dbReference>
<dbReference type="GO" id="GO:0005829">
    <property type="term" value="C:cytosol"/>
    <property type="evidence" value="ECO:0007669"/>
    <property type="project" value="TreeGrafter"/>
</dbReference>
<evidence type="ECO:0000259" key="5">
    <source>
        <dbReference type="Pfam" id="PF02911"/>
    </source>
</evidence>
<keyword evidence="3" id="KW-0648">Protein biosynthesis</keyword>
<evidence type="ECO:0000313" key="6">
    <source>
        <dbReference type="EMBL" id="MBD3903420.1"/>
    </source>
</evidence>
<evidence type="ECO:0000256" key="2">
    <source>
        <dbReference type="ARBA" id="ARBA00022679"/>
    </source>
</evidence>
<evidence type="ECO:0000256" key="1">
    <source>
        <dbReference type="ARBA" id="ARBA00010699"/>
    </source>
</evidence>
<comment type="caution">
    <text evidence="7">The sequence shown here is derived from an EMBL/GenBank/DDBJ whole genome shotgun (WGS) entry which is preliminary data.</text>
</comment>
<dbReference type="Proteomes" id="UP001107960">
    <property type="component" value="Unassembled WGS sequence"/>
</dbReference>
<evidence type="ECO:0000313" key="7">
    <source>
        <dbReference type="EMBL" id="MCC9036320.1"/>
    </source>
</evidence>
<dbReference type="Gene3D" id="3.40.50.12230">
    <property type="match status" value="1"/>
</dbReference>
<dbReference type="GO" id="GO:0004479">
    <property type="term" value="F:methionyl-tRNA formyltransferase activity"/>
    <property type="evidence" value="ECO:0007669"/>
    <property type="project" value="TreeGrafter"/>
</dbReference>
<dbReference type="InterPro" id="IPR036477">
    <property type="entry name" value="Formyl_transf_N_sf"/>
</dbReference>
<dbReference type="PANTHER" id="PTHR11138">
    <property type="entry name" value="METHIONYL-TRNA FORMYLTRANSFERASE"/>
    <property type="match status" value="1"/>
</dbReference>
<name>A0A9Q3V0I9_9FLAO</name>
<evidence type="ECO:0000256" key="3">
    <source>
        <dbReference type="ARBA" id="ARBA00022917"/>
    </source>
</evidence>
<dbReference type="Pfam" id="PF02911">
    <property type="entry name" value="Formyl_trans_C"/>
    <property type="match status" value="1"/>
</dbReference>
<keyword evidence="8" id="KW-1185">Reference proteome</keyword>
<organism evidence="7 9">
    <name type="scientific">Chryseobacterium muglaense</name>
    <dbReference type="NCBI Taxonomy" id="2893752"/>
    <lineage>
        <taxon>Bacteria</taxon>
        <taxon>Pseudomonadati</taxon>
        <taxon>Bacteroidota</taxon>
        <taxon>Flavobacteriia</taxon>
        <taxon>Flavobacteriales</taxon>
        <taxon>Weeksellaceae</taxon>
        <taxon>Chryseobacterium group</taxon>
        <taxon>Chryseobacterium</taxon>
    </lineage>
</organism>
<dbReference type="AlphaFoldDB" id="A0A9Q3V0I9"/>
<evidence type="ECO:0008006" key="10">
    <source>
        <dbReference type="Google" id="ProtNLM"/>
    </source>
</evidence>
<reference evidence="8" key="2">
    <citation type="submission" date="2023-07" db="EMBL/GenBank/DDBJ databases">
        <title>Description of novel Chryseobacterium sp. strain C-2.</title>
        <authorList>
            <person name="Saticioglu I.B."/>
        </authorList>
    </citation>
    <scope>NUCLEOTIDE SEQUENCE [LARGE SCALE GENOMIC DNA]</scope>
    <source>
        <strain evidence="8">C-2</strain>
    </source>
</reference>
<proteinExistence type="inferred from homology"/>
<dbReference type="SUPFAM" id="SSF53328">
    <property type="entry name" value="Formyltransferase"/>
    <property type="match status" value="1"/>
</dbReference>
<evidence type="ECO:0000313" key="8">
    <source>
        <dbReference type="Proteomes" id="UP000603715"/>
    </source>
</evidence>